<comment type="caution">
    <text evidence="2">The sequence shown here is derived from an EMBL/GenBank/DDBJ whole genome shotgun (WGS) entry which is preliminary data.</text>
</comment>
<dbReference type="InterPro" id="IPR053134">
    <property type="entry name" value="RNA-dir_DNA_polymerase"/>
</dbReference>
<gene>
    <name evidence="2" type="ORF">Tci_065553</name>
</gene>
<dbReference type="PANTHER" id="PTHR24559">
    <property type="entry name" value="TRANSPOSON TY3-I GAG-POL POLYPROTEIN"/>
    <property type="match status" value="1"/>
</dbReference>
<dbReference type="PANTHER" id="PTHR24559:SF444">
    <property type="entry name" value="REVERSE TRANSCRIPTASE DOMAIN-CONTAINING PROTEIN"/>
    <property type="match status" value="1"/>
</dbReference>
<organism evidence="2">
    <name type="scientific">Tanacetum cinerariifolium</name>
    <name type="common">Dalmatian daisy</name>
    <name type="synonym">Chrysanthemum cinerariifolium</name>
    <dbReference type="NCBI Taxonomy" id="118510"/>
    <lineage>
        <taxon>Eukaryota</taxon>
        <taxon>Viridiplantae</taxon>
        <taxon>Streptophyta</taxon>
        <taxon>Embryophyta</taxon>
        <taxon>Tracheophyta</taxon>
        <taxon>Spermatophyta</taxon>
        <taxon>Magnoliopsida</taxon>
        <taxon>eudicotyledons</taxon>
        <taxon>Gunneridae</taxon>
        <taxon>Pentapetalae</taxon>
        <taxon>asterids</taxon>
        <taxon>campanulids</taxon>
        <taxon>Asterales</taxon>
        <taxon>Asteraceae</taxon>
        <taxon>Asteroideae</taxon>
        <taxon>Anthemideae</taxon>
        <taxon>Anthemidinae</taxon>
        <taxon>Tanacetum</taxon>
    </lineage>
</organism>
<dbReference type="Gene3D" id="3.10.10.10">
    <property type="entry name" value="HIV Type 1 Reverse Transcriptase, subunit A, domain 1"/>
    <property type="match status" value="1"/>
</dbReference>
<reference evidence="2" key="1">
    <citation type="journal article" date="2019" name="Sci. Rep.">
        <title>Draft genome of Tanacetum cinerariifolium, the natural source of mosquito coil.</title>
        <authorList>
            <person name="Yamashiro T."/>
            <person name="Shiraishi A."/>
            <person name="Satake H."/>
            <person name="Nakayama K."/>
        </authorList>
    </citation>
    <scope>NUCLEOTIDE SEQUENCE</scope>
</reference>
<evidence type="ECO:0000313" key="2">
    <source>
        <dbReference type="EMBL" id="GEU93575.1"/>
    </source>
</evidence>
<dbReference type="Pfam" id="PF17921">
    <property type="entry name" value="Integrase_H2C2"/>
    <property type="match status" value="1"/>
</dbReference>
<dbReference type="SUPFAM" id="SSF56672">
    <property type="entry name" value="DNA/RNA polymerases"/>
    <property type="match status" value="1"/>
</dbReference>
<feature type="domain" description="Integrase zinc-binding" evidence="1">
    <location>
        <begin position="613"/>
        <end position="662"/>
    </location>
</feature>
<keyword evidence="2" id="KW-0695">RNA-directed DNA polymerase</keyword>
<keyword evidence="2" id="KW-0808">Transferase</keyword>
<dbReference type="InterPro" id="IPR041588">
    <property type="entry name" value="Integrase_H2C2"/>
</dbReference>
<name>A0A6L2P9F3_TANCI</name>
<keyword evidence="2" id="KW-0548">Nucleotidyltransferase</keyword>
<sequence length="666" mass="74185">MSTRSSAKNLFPPLDNLELTIQRRSHVDPTLLNDFKMATEGNGDPPVLDLRTIEELCQPTLNGRGGPIAPIAIQATNFGLKNGMIQQVQNSCQFHGLPGDDANKHLDKLLHEASIQRSESSSSITSSSDLEIVELKAKMAEINKNLMKATVGQTHNVYAAGAYNQGGNSYQPQGAGHGQNLHPAYQAPTYQAPGYQAPVHQALIPQPQVVTTTEFTNYMNGNDAILKNMQTNMTSLTNSNLELKNMFGQFMKMNTASSSGSGSLLSNTVTNPKEDLKGITTRSGNAYKGPTIPTTSSPPIVVERETELTKDMTERALIDVYEGELTLRVDKEAVTFNLDQTSRYSADFDAMSVNRIDLIDVACEEDTDFLLEETDAFLAIDDEPVSLKIIDRYHNSEGDVLLLKEFLNDDPSSPPLPPQELNIAKPTNEKSSIDEPLVVELKDLPPHLEYAFLECDDKLPVIIAKDLKDEEKITLIKILMEDDFKPAVQHQRRVNLKIHEVIKKEVLKLLDARLIYPILDGPWVSLVHCVPKKGGLTVVKNEESELIPTRLVTGWRVCIDYRKLNDATWMSSQQKNKFFKDVKHYFWDDPFLFKICADQVIRRCVHGQEAIDTLKASHNGPIGGHHGPNYSAKKVFDSGFYAPTIYRDAHDLVKSCAACQRQEQIS</sequence>
<evidence type="ECO:0000259" key="1">
    <source>
        <dbReference type="Pfam" id="PF17921"/>
    </source>
</evidence>
<proteinExistence type="predicted"/>
<dbReference type="Gene3D" id="1.10.340.70">
    <property type="match status" value="1"/>
</dbReference>
<dbReference type="GO" id="GO:0003964">
    <property type="term" value="F:RNA-directed DNA polymerase activity"/>
    <property type="evidence" value="ECO:0007669"/>
    <property type="project" value="UniProtKB-KW"/>
</dbReference>
<protein>
    <submittedName>
        <fullName evidence="2">Reverse transcriptase domain-containing protein</fullName>
    </submittedName>
</protein>
<dbReference type="EMBL" id="BKCJ010010885">
    <property type="protein sequence ID" value="GEU93575.1"/>
    <property type="molecule type" value="Genomic_DNA"/>
</dbReference>
<dbReference type="InterPro" id="IPR043502">
    <property type="entry name" value="DNA/RNA_pol_sf"/>
</dbReference>
<dbReference type="AlphaFoldDB" id="A0A6L2P9F3"/>
<accession>A0A6L2P9F3</accession>